<dbReference type="PANTHER" id="PTHR47235:SF1">
    <property type="entry name" value="BLR6548 PROTEIN"/>
    <property type="match status" value="1"/>
</dbReference>
<organism evidence="5 6">
    <name type="scientific">Nocardioides eburneus</name>
    <dbReference type="NCBI Taxonomy" id="3231482"/>
    <lineage>
        <taxon>Bacteria</taxon>
        <taxon>Bacillati</taxon>
        <taxon>Actinomycetota</taxon>
        <taxon>Actinomycetes</taxon>
        <taxon>Propionibacteriales</taxon>
        <taxon>Nocardioidaceae</taxon>
        <taxon>Nocardioides</taxon>
    </lineage>
</organism>
<dbReference type="Pfam" id="PF13458">
    <property type="entry name" value="Peripla_BP_6"/>
    <property type="match status" value="1"/>
</dbReference>
<evidence type="ECO:0000256" key="1">
    <source>
        <dbReference type="ARBA" id="ARBA00010062"/>
    </source>
</evidence>
<feature type="chain" id="PRO_5046436527" evidence="3">
    <location>
        <begin position="26"/>
        <end position="416"/>
    </location>
</feature>
<dbReference type="Proteomes" id="UP001556631">
    <property type="component" value="Unassembled WGS sequence"/>
</dbReference>
<dbReference type="SUPFAM" id="SSF53822">
    <property type="entry name" value="Periplasmic binding protein-like I"/>
    <property type="match status" value="1"/>
</dbReference>
<dbReference type="PANTHER" id="PTHR47235">
    <property type="entry name" value="BLR6548 PROTEIN"/>
    <property type="match status" value="1"/>
</dbReference>
<feature type="signal peptide" evidence="3">
    <location>
        <begin position="1"/>
        <end position="25"/>
    </location>
</feature>
<evidence type="ECO:0000313" key="5">
    <source>
        <dbReference type="EMBL" id="MEX0428616.1"/>
    </source>
</evidence>
<evidence type="ECO:0000256" key="2">
    <source>
        <dbReference type="ARBA" id="ARBA00022729"/>
    </source>
</evidence>
<dbReference type="EMBL" id="JBFPJR010000023">
    <property type="protein sequence ID" value="MEX0428616.1"/>
    <property type="molecule type" value="Genomic_DNA"/>
</dbReference>
<feature type="domain" description="Leucine-binding protein" evidence="4">
    <location>
        <begin position="50"/>
        <end position="380"/>
    </location>
</feature>
<name>A0ABV3T0A9_9ACTN</name>
<keyword evidence="6" id="KW-1185">Reference proteome</keyword>
<dbReference type="InterPro" id="IPR028082">
    <property type="entry name" value="Peripla_BP_I"/>
</dbReference>
<accession>A0ABV3T0A9</accession>
<comment type="caution">
    <text evidence="5">The sequence shown here is derived from an EMBL/GenBank/DDBJ whole genome shotgun (WGS) entry which is preliminary data.</text>
</comment>
<dbReference type="Gene3D" id="3.40.50.2300">
    <property type="match status" value="2"/>
</dbReference>
<sequence>MNSHRRARGGMGAVAVLSAAVLALAGCGARSDTGGRGDGASSPGITDTAVTIGISSPLSGPVAGPGTCTADGAIAYFGGKNAEGGVRFGDGKTRKVTVKVLDDAYDPQKAKANYDQLKGSAFAIAIGLGTPTNRAFREAAIADGVPQVLTGTGDPLFSDREQSPMQLDAFPTYVEEGRAFGEMLAASGQHKVAVLSQNDDYGQDYLTGFEDAVKDAPNVTITKKLTYEVSDVSLDAQITTLAATGADVIFNAVSQPHLTVSAMKKAQTLGWLPSWFLPSNTSGVAPILKPAGADAFPHVYTIGYHKTPDDPAYADDADVKKFVADLAKYTKEPETPEFPHCMWGYMAASILDKAFQQMTEPTRAEFMKQLLSIKGYRTPLMLDGAEVDTTIDGEPAISSVILEQFNGTGYDPIDVS</sequence>
<dbReference type="RefSeq" id="WP_367994587.1">
    <property type="nucleotide sequence ID" value="NZ_JBFPJR010000023.1"/>
</dbReference>
<reference evidence="5 6" key="1">
    <citation type="submission" date="2024-07" db="EMBL/GenBank/DDBJ databases">
        <authorList>
            <person name="Lee S."/>
            <person name="Kang M."/>
        </authorList>
    </citation>
    <scope>NUCLEOTIDE SEQUENCE [LARGE SCALE GENOMIC DNA]</scope>
    <source>
        <strain evidence="5 6">DS6</strain>
    </source>
</reference>
<evidence type="ECO:0000313" key="6">
    <source>
        <dbReference type="Proteomes" id="UP001556631"/>
    </source>
</evidence>
<gene>
    <name evidence="5" type="ORF">AB3X52_13375</name>
</gene>
<protein>
    <submittedName>
        <fullName evidence="5">ABC transporter substrate-binding protein</fullName>
    </submittedName>
</protein>
<proteinExistence type="inferred from homology"/>
<comment type="similarity">
    <text evidence="1">Belongs to the leucine-binding protein family.</text>
</comment>
<dbReference type="PROSITE" id="PS51257">
    <property type="entry name" value="PROKAR_LIPOPROTEIN"/>
    <property type="match status" value="1"/>
</dbReference>
<dbReference type="InterPro" id="IPR028081">
    <property type="entry name" value="Leu-bd"/>
</dbReference>
<keyword evidence="2 3" id="KW-0732">Signal</keyword>
<dbReference type="CDD" id="cd06343">
    <property type="entry name" value="PBP1_ABC_ligand_binding-like"/>
    <property type="match status" value="1"/>
</dbReference>
<evidence type="ECO:0000259" key="4">
    <source>
        <dbReference type="Pfam" id="PF13458"/>
    </source>
</evidence>
<evidence type="ECO:0000256" key="3">
    <source>
        <dbReference type="SAM" id="SignalP"/>
    </source>
</evidence>